<feature type="domain" description="Outer membrane protein beta-barrel" evidence="7">
    <location>
        <begin position="33"/>
        <end position="251"/>
    </location>
</feature>
<dbReference type="InterPro" id="IPR051692">
    <property type="entry name" value="OMP-like"/>
</dbReference>
<proteinExistence type="inferred from homology"/>
<dbReference type="Gene3D" id="2.40.160.20">
    <property type="match status" value="1"/>
</dbReference>
<dbReference type="InterPro" id="IPR020080">
    <property type="entry name" value="OM_adhesin/peptidase_omptin"/>
</dbReference>
<dbReference type="Pfam" id="PF13505">
    <property type="entry name" value="OMP_b-brl"/>
    <property type="match status" value="1"/>
</dbReference>
<evidence type="ECO:0000256" key="4">
    <source>
        <dbReference type="ARBA" id="ARBA00023237"/>
    </source>
</evidence>
<dbReference type="PANTHER" id="PTHR34001">
    <property type="entry name" value="BLL7405 PROTEIN"/>
    <property type="match status" value="1"/>
</dbReference>
<comment type="subcellular location">
    <subcellularLocation>
        <location evidence="1">Cell outer membrane</location>
    </subcellularLocation>
</comment>
<evidence type="ECO:0000256" key="5">
    <source>
        <dbReference type="ARBA" id="ARBA00038306"/>
    </source>
</evidence>
<keyword evidence="4" id="KW-0998">Cell outer membrane</keyword>
<sequence length="494" mass="52913">MRSGVLFWAATTIALLPSGAVHSADLEPAVRLPAAVWSWSGGYIGGHVGGGYGRTSFSNPYGPSIYGGVVDTPSFLAGGQTGYNWQMSSWVVGVELDASGAASDGTNTCLAASGRIVSANCKASPNVFVSGTGRVGYAFGAQGHTLAYLKGGVAWQNNRGDVANNNEFDQWPQEKTHFDYGRVGEVIGLGVEQALTPAWSVKFEYDYLHFGGPSVATPPTVQDPPFAILPANTTSLSSNYHIGKVGLNYHFGADPRASQWFDAPLYAKEPSSVPPIAYTAGWSVEGGSRLWLSRGRFQWDHGIDPSILISRLTYHGLDGLSGELFGRVDSPWGIFLKGNIGLGRFNKGNMNDEDWGVDLSYVNSVSGQANGNFTYYTADAGYDFLRGTNYKVGGFIGWTYYGQKSDSLGDVQIANPMMPSLAPGDDRVVGSQDTQWNAPRVGLSAETMLTERWRLSGDAAYLPWTGFRGRDNHLLRKTTTFDDQRGDGGGGGPA</sequence>
<dbReference type="GO" id="GO:0004190">
    <property type="term" value="F:aspartic-type endopeptidase activity"/>
    <property type="evidence" value="ECO:0007669"/>
    <property type="project" value="InterPro"/>
</dbReference>
<keyword evidence="3" id="KW-0472">Membrane</keyword>
<evidence type="ECO:0000259" key="7">
    <source>
        <dbReference type="Pfam" id="PF13505"/>
    </source>
</evidence>
<dbReference type="SUPFAM" id="SSF69917">
    <property type="entry name" value="OMPT-like"/>
    <property type="match status" value="1"/>
</dbReference>
<dbReference type="AlphaFoldDB" id="A0A5S4YKB9"/>
<keyword evidence="2 6" id="KW-0732">Signal</keyword>
<evidence type="ECO:0000313" key="9">
    <source>
        <dbReference type="Proteomes" id="UP000324797"/>
    </source>
</evidence>
<evidence type="ECO:0000256" key="6">
    <source>
        <dbReference type="SAM" id="SignalP"/>
    </source>
</evidence>
<dbReference type="InterPro" id="IPR011250">
    <property type="entry name" value="OMP/PagP_B-barrel"/>
</dbReference>
<dbReference type="GO" id="GO:0009279">
    <property type="term" value="C:cell outer membrane"/>
    <property type="evidence" value="ECO:0007669"/>
    <property type="project" value="UniProtKB-SubCell"/>
</dbReference>
<dbReference type="InterPro" id="IPR027385">
    <property type="entry name" value="Beta-barrel_OMP"/>
</dbReference>
<protein>
    <submittedName>
        <fullName evidence="8">Outer membrane beta-barrel protein</fullName>
    </submittedName>
</protein>
<dbReference type="EMBL" id="VSTH01000070">
    <property type="protein sequence ID" value="TYO64548.1"/>
    <property type="molecule type" value="Genomic_DNA"/>
</dbReference>
<feature type="signal peptide" evidence="6">
    <location>
        <begin position="1"/>
        <end position="23"/>
    </location>
</feature>
<dbReference type="Proteomes" id="UP000324797">
    <property type="component" value="Unassembled WGS sequence"/>
</dbReference>
<dbReference type="InterPro" id="IPR053724">
    <property type="entry name" value="OMP_A26_sf"/>
</dbReference>
<evidence type="ECO:0000256" key="3">
    <source>
        <dbReference type="ARBA" id="ARBA00023136"/>
    </source>
</evidence>
<evidence type="ECO:0000256" key="2">
    <source>
        <dbReference type="ARBA" id="ARBA00022729"/>
    </source>
</evidence>
<feature type="chain" id="PRO_5024338687" evidence="6">
    <location>
        <begin position="24"/>
        <end position="494"/>
    </location>
</feature>
<gene>
    <name evidence="8" type="ORF">FXV83_21340</name>
</gene>
<comment type="caution">
    <text evidence="8">The sequence shown here is derived from an EMBL/GenBank/DDBJ whole genome shotgun (WGS) entry which is preliminary data.</text>
</comment>
<accession>A0A5S4YKB9</accession>
<dbReference type="Gene3D" id="2.40.128.90">
    <property type="entry name" value="OMPT-like"/>
    <property type="match status" value="1"/>
</dbReference>
<dbReference type="PANTHER" id="PTHR34001:SF3">
    <property type="entry name" value="BLL7405 PROTEIN"/>
    <property type="match status" value="1"/>
</dbReference>
<organism evidence="8 9">
    <name type="scientific">Bradyrhizobium hipponense</name>
    <dbReference type="NCBI Taxonomy" id="2605638"/>
    <lineage>
        <taxon>Bacteria</taxon>
        <taxon>Pseudomonadati</taxon>
        <taxon>Pseudomonadota</taxon>
        <taxon>Alphaproteobacteria</taxon>
        <taxon>Hyphomicrobiales</taxon>
        <taxon>Nitrobacteraceae</taxon>
        <taxon>Bradyrhizobium</taxon>
    </lineage>
</organism>
<name>A0A5S4YKB9_9BRAD</name>
<dbReference type="RefSeq" id="WP_148741368.1">
    <property type="nucleotide sequence ID" value="NZ_VSTH01000070.1"/>
</dbReference>
<comment type="similarity">
    <text evidence="5">Belongs to the Omp25/RopB family.</text>
</comment>
<dbReference type="SUPFAM" id="SSF56925">
    <property type="entry name" value="OMPA-like"/>
    <property type="match status" value="1"/>
</dbReference>
<keyword evidence="9" id="KW-1185">Reference proteome</keyword>
<evidence type="ECO:0000313" key="8">
    <source>
        <dbReference type="EMBL" id="TYO64548.1"/>
    </source>
</evidence>
<evidence type="ECO:0000256" key="1">
    <source>
        <dbReference type="ARBA" id="ARBA00004442"/>
    </source>
</evidence>
<reference evidence="8 9" key="1">
    <citation type="submission" date="2019-08" db="EMBL/GenBank/DDBJ databases">
        <title>Bradyrhizobium hipponensis sp. nov., a rhizobium isolated from a Lupinus angustifolius root nodule in Tunisia.</title>
        <authorList>
            <person name="Off K."/>
            <person name="Rejili M."/>
            <person name="Mars M."/>
            <person name="Brachmann A."/>
            <person name="Marin M."/>
        </authorList>
    </citation>
    <scope>NUCLEOTIDE SEQUENCE [LARGE SCALE GENOMIC DNA]</scope>
    <source>
        <strain evidence="9">aSej3</strain>
    </source>
</reference>